<dbReference type="Pfam" id="PF13715">
    <property type="entry name" value="CarbopepD_reg_2"/>
    <property type="match status" value="1"/>
</dbReference>
<evidence type="ECO:0000313" key="2">
    <source>
        <dbReference type="Proteomes" id="UP000552241"/>
    </source>
</evidence>
<keyword evidence="1" id="KW-0121">Carboxypeptidase</keyword>
<keyword evidence="1" id="KW-0645">Protease</keyword>
<dbReference type="EMBL" id="JACDZE010000001">
    <property type="protein sequence ID" value="MBA5629724.1"/>
    <property type="molecule type" value="Genomic_DNA"/>
</dbReference>
<protein>
    <submittedName>
        <fullName evidence="1">Carboxypeptidase-like regulatory domain-containing protein</fullName>
    </submittedName>
</protein>
<sequence>MRIFIIIFLFLAVLGKAQIQINGKVVDEFGFVVSDVLVYVDGSSISTHSDIEGQFSLQLSNGNYQIVFRKEGYENQIKQVNANVDFFEIQLQTSKAIELDEAHIVKLSEEKWREYYELFKLLFLGQNNAAQLCEITNPKVLNFSYDEENATLKASARQPLKIQNQYLGYELEYDLVDFSMDYRNQIQYIAGTSLFVEMQGSKSKNKKWNRNRLSSFHGSLMHFVRSLYDEKLKENGFIINRLIRKENPDFKIYRERIQKMADRGEVIHVKNPPSQIIQTLVKADVPYDSLRIRSDNTVVLNFEGLYHVEFTGEKEDMDYVRTTTGDQFIGNQYSIIYLLENKWVEIEANGNYFPPKELMTEGYFTWEKIGNLLPLDFKP</sequence>
<evidence type="ECO:0000313" key="1">
    <source>
        <dbReference type="EMBL" id="MBA5629724.1"/>
    </source>
</evidence>
<dbReference type="AlphaFoldDB" id="A0A838ZMG6"/>
<dbReference type="RefSeq" id="WP_182043266.1">
    <property type="nucleotide sequence ID" value="NZ_JACDZE010000001.1"/>
</dbReference>
<dbReference type="Gene3D" id="2.60.40.1120">
    <property type="entry name" value="Carboxypeptidase-like, regulatory domain"/>
    <property type="match status" value="1"/>
</dbReference>
<proteinExistence type="predicted"/>
<keyword evidence="2" id="KW-1185">Reference proteome</keyword>
<accession>A0A838ZMG6</accession>
<dbReference type="Proteomes" id="UP000552241">
    <property type="component" value="Unassembled WGS sequence"/>
</dbReference>
<dbReference type="GO" id="GO:0004180">
    <property type="term" value="F:carboxypeptidase activity"/>
    <property type="evidence" value="ECO:0007669"/>
    <property type="project" value="UniProtKB-KW"/>
</dbReference>
<keyword evidence="1" id="KW-0378">Hydrolase</keyword>
<reference evidence="1 2" key="1">
    <citation type="submission" date="2020-07" db="EMBL/GenBank/DDBJ databases">
        <title>Moheibacter lacus sp. nov., a member of the family Flavobacteriaceae isolated from freshwater lake sediment.</title>
        <authorList>
            <person name="Liu Y."/>
        </authorList>
    </citation>
    <scope>NUCLEOTIDE SEQUENCE [LARGE SCALE GENOMIC DNA]</scope>
    <source>
        <strain evidence="1 2">BDHS18</strain>
    </source>
</reference>
<dbReference type="InterPro" id="IPR008969">
    <property type="entry name" value="CarboxyPept-like_regulatory"/>
</dbReference>
<gene>
    <name evidence="1" type="ORF">HU137_08070</name>
</gene>
<comment type="caution">
    <text evidence="1">The sequence shown here is derived from an EMBL/GenBank/DDBJ whole genome shotgun (WGS) entry which is preliminary data.</text>
</comment>
<dbReference type="SUPFAM" id="SSF49464">
    <property type="entry name" value="Carboxypeptidase regulatory domain-like"/>
    <property type="match status" value="1"/>
</dbReference>
<name>A0A838ZMG6_9FLAO</name>
<organism evidence="1 2">
    <name type="scientific">Moheibacter lacus</name>
    <dbReference type="NCBI Taxonomy" id="2745851"/>
    <lineage>
        <taxon>Bacteria</taxon>
        <taxon>Pseudomonadati</taxon>
        <taxon>Bacteroidota</taxon>
        <taxon>Flavobacteriia</taxon>
        <taxon>Flavobacteriales</taxon>
        <taxon>Weeksellaceae</taxon>
        <taxon>Moheibacter</taxon>
    </lineage>
</organism>